<evidence type="ECO:0000313" key="3">
    <source>
        <dbReference type="EMBL" id="CZR65469.1"/>
    </source>
</evidence>
<dbReference type="AlphaFoldDB" id="A0A1L7XK94"/>
<evidence type="ECO:0000259" key="2">
    <source>
        <dbReference type="Pfam" id="PF06985"/>
    </source>
</evidence>
<dbReference type="PANTHER" id="PTHR24148:SF64">
    <property type="entry name" value="HETEROKARYON INCOMPATIBILITY DOMAIN-CONTAINING PROTEIN"/>
    <property type="match status" value="1"/>
</dbReference>
<dbReference type="Proteomes" id="UP000184330">
    <property type="component" value="Unassembled WGS sequence"/>
</dbReference>
<protein>
    <recommendedName>
        <fullName evidence="2">Heterokaryon incompatibility domain-containing protein</fullName>
    </recommendedName>
</protein>
<dbReference type="Pfam" id="PF06985">
    <property type="entry name" value="HET"/>
    <property type="match status" value="1"/>
</dbReference>
<evidence type="ECO:0000256" key="1">
    <source>
        <dbReference type="SAM" id="MobiDB-lite"/>
    </source>
</evidence>
<organism evidence="3 4">
    <name type="scientific">Phialocephala subalpina</name>
    <dbReference type="NCBI Taxonomy" id="576137"/>
    <lineage>
        <taxon>Eukaryota</taxon>
        <taxon>Fungi</taxon>
        <taxon>Dikarya</taxon>
        <taxon>Ascomycota</taxon>
        <taxon>Pezizomycotina</taxon>
        <taxon>Leotiomycetes</taxon>
        <taxon>Helotiales</taxon>
        <taxon>Mollisiaceae</taxon>
        <taxon>Phialocephala</taxon>
        <taxon>Phialocephala fortinii species complex</taxon>
    </lineage>
</organism>
<dbReference type="OrthoDB" id="2157530at2759"/>
<reference evidence="3 4" key="1">
    <citation type="submission" date="2016-03" db="EMBL/GenBank/DDBJ databases">
        <authorList>
            <person name="Ploux O."/>
        </authorList>
    </citation>
    <scope>NUCLEOTIDE SEQUENCE [LARGE SCALE GENOMIC DNA]</scope>
    <source>
        <strain evidence="3 4">UAMH 11012</strain>
    </source>
</reference>
<dbReference type="Pfam" id="PF26639">
    <property type="entry name" value="Het-6_barrel"/>
    <property type="match status" value="1"/>
</dbReference>
<gene>
    <name evidence="3" type="ORF">PAC_15369</name>
</gene>
<sequence length="611" mass="69194">MKLSSRRSLTLAVFNTTTRTRRKLGRGKPPNGHPSLQAGSVGIEDAEFHPWSRRGSGKFRIGGGTRWQRHIQWPSLVLTFSAWNAMMFNWWKSRHVSNHLPVPGDSPRPIFVSNTMNHVFTSTKIQSVGSNTIRLKLHPGHQNAVIECELEVFDLEARPRFEALSYVWGNTNPPGIITCNGQQHPVTPNLALALKRLRLPDTTRIVWIDAICVNQEDLEERSQQVQLMRVIYSQAWRVVVWLGEDSGLATTVAVAATWVFWNVDHPPQRGVVNIYSRAEEAFTQEEKTGAYLEDFVARDLMKYSNATDPRDKIYTFLGLLHDSDQKSNLIQPDYTRPVSQVYGDVVRQMLLENEEDGATNLTEAFAAIEKFDVETGDFPSWIPRNKIPQVRQTAEHPILVLKGMKVARIAYIFPLQRKSGDGDWLRHLWKEVSSFLDAGPWAETKKIVFLKAIGGAYYREFSENVEAASVDSCKSFLEMTFICCGIEYDKDENPKDEFNLREGLDIYLEPGLVAATIEANLDACTVLASYVHLYPFSLFVTEDNNLGIGARSAKVGNRVCVLFGGKIPFLLRPAGDQYIFMEACYMNDFMPGEGIDEMETGERGAEWFEIR</sequence>
<dbReference type="PANTHER" id="PTHR24148">
    <property type="entry name" value="ANKYRIN REPEAT DOMAIN-CONTAINING PROTEIN 39 HOMOLOG-RELATED"/>
    <property type="match status" value="1"/>
</dbReference>
<accession>A0A1L7XK94</accession>
<dbReference type="InterPro" id="IPR010730">
    <property type="entry name" value="HET"/>
</dbReference>
<name>A0A1L7XK94_9HELO</name>
<evidence type="ECO:0000313" key="4">
    <source>
        <dbReference type="Proteomes" id="UP000184330"/>
    </source>
</evidence>
<feature type="region of interest" description="Disordered" evidence="1">
    <location>
        <begin position="18"/>
        <end position="39"/>
    </location>
</feature>
<dbReference type="InterPro" id="IPR052895">
    <property type="entry name" value="HetReg/Transcr_Mod"/>
</dbReference>
<keyword evidence="4" id="KW-1185">Reference proteome</keyword>
<feature type="domain" description="Heterokaryon incompatibility" evidence="2">
    <location>
        <begin position="161"/>
        <end position="252"/>
    </location>
</feature>
<dbReference type="EMBL" id="FJOG01000031">
    <property type="protein sequence ID" value="CZR65469.1"/>
    <property type="molecule type" value="Genomic_DNA"/>
</dbReference>
<proteinExistence type="predicted"/>